<dbReference type="SUPFAM" id="SSF48452">
    <property type="entry name" value="TPR-like"/>
    <property type="match status" value="1"/>
</dbReference>
<dbReference type="InterPro" id="IPR011009">
    <property type="entry name" value="Kinase-like_dom_sf"/>
</dbReference>
<dbReference type="SUPFAM" id="SSF56112">
    <property type="entry name" value="Protein kinase-like (PK-like)"/>
    <property type="match status" value="1"/>
</dbReference>
<dbReference type="RefSeq" id="WP_145268546.1">
    <property type="nucleotide sequence ID" value="NZ_CP036426.1"/>
</dbReference>
<proteinExistence type="predicted"/>
<keyword evidence="1 8" id="KW-0808">Transferase</keyword>
<feature type="region of interest" description="Disordered" evidence="5">
    <location>
        <begin position="47"/>
        <end position="71"/>
    </location>
</feature>
<evidence type="ECO:0000313" key="8">
    <source>
        <dbReference type="EMBL" id="QDV33990.1"/>
    </source>
</evidence>
<dbReference type="Proteomes" id="UP000317835">
    <property type="component" value="Chromosome"/>
</dbReference>
<dbReference type="GO" id="GO:0004674">
    <property type="term" value="F:protein serine/threonine kinase activity"/>
    <property type="evidence" value="ECO:0007669"/>
    <property type="project" value="UniProtKB-EC"/>
</dbReference>
<feature type="domain" description="Protein kinase" evidence="7">
    <location>
        <begin position="1"/>
        <end position="111"/>
    </location>
</feature>
<feature type="transmembrane region" description="Helical" evidence="6">
    <location>
        <begin position="137"/>
        <end position="158"/>
    </location>
</feature>
<dbReference type="PANTHER" id="PTHR43289">
    <property type="entry name" value="MITOGEN-ACTIVATED PROTEIN KINASE KINASE KINASE 20-RELATED"/>
    <property type="match status" value="1"/>
</dbReference>
<dbReference type="OrthoDB" id="9788659at2"/>
<dbReference type="Gene3D" id="1.10.510.10">
    <property type="entry name" value="Transferase(Phosphotransferase) domain 1"/>
    <property type="match status" value="1"/>
</dbReference>
<feature type="compositionally biased region" description="Low complexity" evidence="5">
    <location>
        <begin position="52"/>
        <end position="62"/>
    </location>
</feature>
<name>A0A518GZH9_9BACT</name>
<sequence>METLADSVVGTPGYMSPEQADGKLNRIGPPSDVYSLGAMLHAILVGRPPGGRPASGPTSSAARSDRVETPRTLDPAVPRALEASCLKAMAARPEGRYESARALAEDMERWLADAPVSAYRDPLPALLGRWMRRHRPVVAGVALALVAALVGLTGVVAVQASVRGRIEASLAAETTARRLADAQSALAVDAIRTYYTDVGEEVLLSQPGLEGLLGRMLEAPRRFFQELAANLQEAGLDDPDNLARLARANLDLAEVTNQAGSPAEALDIVSQTRSQYERLAEIRPEDPGPREGLAEALELTTVLLFRLGRVEEGGALLGRSLALRRAEADREGSTIETRAEVVETYASIGSNARLIGRADAADEAPGAAVSLGRSLVDEAPLASRPRRGLAVALRERGALSFSRGEVDDCMDRLLEAVSLCRSLSEDDPEDEEARFELATTLK</sequence>
<keyword evidence="4" id="KW-0067">ATP-binding</keyword>
<evidence type="ECO:0000313" key="9">
    <source>
        <dbReference type="Proteomes" id="UP000317835"/>
    </source>
</evidence>
<keyword evidence="3 8" id="KW-0418">Kinase</keyword>
<dbReference type="EMBL" id="CP036426">
    <property type="protein sequence ID" value="QDV33990.1"/>
    <property type="molecule type" value="Genomic_DNA"/>
</dbReference>
<gene>
    <name evidence="8" type="primary">prkC_11</name>
    <name evidence="8" type="ORF">ElP_18710</name>
</gene>
<evidence type="ECO:0000256" key="6">
    <source>
        <dbReference type="SAM" id="Phobius"/>
    </source>
</evidence>
<evidence type="ECO:0000256" key="2">
    <source>
        <dbReference type="ARBA" id="ARBA00022741"/>
    </source>
</evidence>
<protein>
    <submittedName>
        <fullName evidence="8">Serine/threonine-protein kinase PrkC</fullName>
        <ecNumber evidence="8">2.7.11.1</ecNumber>
    </submittedName>
</protein>
<keyword evidence="6" id="KW-0812">Transmembrane</keyword>
<organism evidence="8 9">
    <name type="scientific">Tautonia plasticadhaerens</name>
    <dbReference type="NCBI Taxonomy" id="2527974"/>
    <lineage>
        <taxon>Bacteria</taxon>
        <taxon>Pseudomonadati</taxon>
        <taxon>Planctomycetota</taxon>
        <taxon>Planctomycetia</taxon>
        <taxon>Isosphaerales</taxon>
        <taxon>Isosphaeraceae</taxon>
        <taxon>Tautonia</taxon>
    </lineage>
</organism>
<dbReference type="GO" id="GO:0005524">
    <property type="term" value="F:ATP binding"/>
    <property type="evidence" value="ECO:0007669"/>
    <property type="project" value="UniProtKB-KW"/>
</dbReference>
<dbReference type="InterPro" id="IPR000719">
    <property type="entry name" value="Prot_kinase_dom"/>
</dbReference>
<accession>A0A518GZH9</accession>
<reference evidence="8 9" key="1">
    <citation type="submission" date="2019-02" db="EMBL/GenBank/DDBJ databases">
        <title>Deep-cultivation of Planctomycetes and their phenomic and genomic characterization uncovers novel biology.</title>
        <authorList>
            <person name="Wiegand S."/>
            <person name="Jogler M."/>
            <person name="Boedeker C."/>
            <person name="Pinto D."/>
            <person name="Vollmers J."/>
            <person name="Rivas-Marin E."/>
            <person name="Kohn T."/>
            <person name="Peeters S.H."/>
            <person name="Heuer A."/>
            <person name="Rast P."/>
            <person name="Oberbeckmann S."/>
            <person name="Bunk B."/>
            <person name="Jeske O."/>
            <person name="Meyerdierks A."/>
            <person name="Storesund J.E."/>
            <person name="Kallscheuer N."/>
            <person name="Luecker S."/>
            <person name="Lage O.M."/>
            <person name="Pohl T."/>
            <person name="Merkel B.J."/>
            <person name="Hornburger P."/>
            <person name="Mueller R.-W."/>
            <person name="Bruemmer F."/>
            <person name="Labrenz M."/>
            <person name="Spormann A.M."/>
            <person name="Op den Camp H."/>
            <person name="Overmann J."/>
            <person name="Amann R."/>
            <person name="Jetten M.S.M."/>
            <person name="Mascher T."/>
            <person name="Medema M.H."/>
            <person name="Devos D.P."/>
            <person name="Kaster A.-K."/>
            <person name="Ovreas L."/>
            <person name="Rohde M."/>
            <person name="Galperin M.Y."/>
            <person name="Jogler C."/>
        </authorList>
    </citation>
    <scope>NUCLEOTIDE SEQUENCE [LARGE SCALE GENOMIC DNA]</scope>
    <source>
        <strain evidence="8 9">ElP</strain>
    </source>
</reference>
<dbReference type="AlphaFoldDB" id="A0A518GZH9"/>
<keyword evidence="2" id="KW-0547">Nucleotide-binding</keyword>
<dbReference type="EC" id="2.7.11.1" evidence="8"/>
<keyword evidence="6" id="KW-1133">Transmembrane helix</keyword>
<dbReference type="Gene3D" id="1.25.40.10">
    <property type="entry name" value="Tetratricopeptide repeat domain"/>
    <property type="match status" value="1"/>
</dbReference>
<feature type="region of interest" description="Disordered" evidence="5">
    <location>
        <begin position="1"/>
        <end position="27"/>
    </location>
</feature>
<evidence type="ECO:0000256" key="3">
    <source>
        <dbReference type="ARBA" id="ARBA00022777"/>
    </source>
</evidence>
<dbReference type="PANTHER" id="PTHR43289:SF6">
    <property type="entry name" value="SERINE_THREONINE-PROTEIN KINASE NEKL-3"/>
    <property type="match status" value="1"/>
</dbReference>
<dbReference type="KEGG" id="tpla:ElP_18710"/>
<evidence type="ECO:0000259" key="7">
    <source>
        <dbReference type="PROSITE" id="PS50011"/>
    </source>
</evidence>
<dbReference type="InterPro" id="IPR011990">
    <property type="entry name" value="TPR-like_helical_dom_sf"/>
</dbReference>
<keyword evidence="9" id="KW-1185">Reference proteome</keyword>
<evidence type="ECO:0000256" key="4">
    <source>
        <dbReference type="ARBA" id="ARBA00022840"/>
    </source>
</evidence>
<keyword evidence="6" id="KW-0472">Membrane</keyword>
<evidence type="ECO:0000256" key="1">
    <source>
        <dbReference type="ARBA" id="ARBA00022679"/>
    </source>
</evidence>
<dbReference type="PROSITE" id="PS50011">
    <property type="entry name" value="PROTEIN_KINASE_DOM"/>
    <property type="match status" value="1"/>
</dbReference>
<evidence type="ECO:0000256" key="5">
    <source>
        <dbReference type="SAM" id="MobiDB-lite"/>
    </source>
</evidence>